<sequence>GCWNWFSLQRVKKRGGPICDIFFDGENQLVQYFADVFKGFAVASITQMEEVRHIVMRNRAVGLDEAQVTADGRYLQKPVQFNVDDSVHLRILVPQRVRVLTAGEQLLRGATRGRKILFLLGKKPAETLELLKTPYGDAALSKIRVYEWFQRFKNGQMTIEDQPRSGGPSTSRTDDNVEKINSLIIDVD</sequence>
<accession>A0A6H5H964</accession>
<organism evidence="2 3">
    <name type="scientific">Nesidiocoris tenuis</name>
    <dbReference type="NCBI Taxonomy" id="355587"/>
    <lineage>
        <taxon>Eukaryota</taxon>
        <taxon>Metazoa</taxon>
        <taxon>Ecdysozoa</taxon>
        <taxon>Arthropoda</taxon>
        <taxon>Hexapoda</taxon>
        <taxon>Insecta</taxon>
        <taxon>Pterygota</taxon>
        <taxon>Neoptera</taxon>
        <taxon>Paraneoptera</taxon>
        <taxon>Hemiptera</taxon>
        <taxon>Heteroptera</taxon>
        <taxon>Panheteroptera</taxon>
        <taxon>Cimicomorpha</taxon>
        <taxon>Miridae</taxon>
        <taxon>Dicyphina</taxon>
        <taxon>Nesidiocoris</taxon>
    </lineage>
</organism>
<evidence type="ECO:0000313" key="3">
    <source>
        <dbReference type="Proteomes" id="UP000479000"/>
    </source>
</evidence>
<dbReference type="AlphaFoldDB" id="A0A6H5H964"/>
<dbReference type="InterPro" id="IPR052709">
    <property type="entry name" value="Transposase-MT_Hybrid"/>
</dbReference>
<protein>
    <recommendedName>
        <fullName evidence="1">Mos1 transposase HTH domain-containing protein</fullName>
    </recommendedName>
</protein>
<reference evidence="2 3" key="1">
    <citation type="submission" date="2020-02" db="EMBL/GenBank/DDBJ databases">
        <authorList>
            <person name="Ferguson B K."/>
        </authorList>
    </citation>
    <scope>NUCLEOTIDE SEQUENCE [LARGE SCALE GENOMIC DNA]</scope>
</reference>
<dbReference type="InterPro" id="IPR041426">
    <property type="entry name" value="Mos1_HTH"/>
</dbReference>
<dbReference type="Gene3D" id="1.10.10.1450">
    <property type="match status" value="1"/>
</dbReference>
<dbReference type="Proteomes" id="UP000479000">
    <property type="component" value="Unassembled WGS sequence"/>
</dbReference>
<dbReference type="PANTHER" id="PTHR46060">
    <property type="entry name" value="MARINER MOS1 TRANSPOSASE-LIKE PROTEIN"/>
    <property type="match status" value="1"/>
</dbReference>
<keyword evidence="3" id="KW-1185">Reference proteome</keyword>
<dbReference type="OrthoDB" id="6613513at2759"/>
<feature type="non-terminal residue" evidence="2">
    <location>
        <position position="1"/>
    </location>
</feature>
<name>A0A6H5H964_9HEMI</name>
<dbReference type="Pfam" id="PF17906">
    <property type="entry name" value="HTH_48"/>
    <property type="match status" value="1"/>
</dbReference>
<gene>
    <name evidence="2" type="ORF">NTEN_LOCUS16962</name>
</gene>
<evidence type="ECO:0000259" key="1">
    <source>
        <dbReference type="Pfam" id="PF17906"/>
    </source>
</evidence>
<dbReference type="EMBL" id="CADCXU010025063">
    <property type="protein sequence ID" value="CAB0012184.1"/>
    <property type="molecule type" value="Genomic_DNA"/>
</dbReference>
<feature type="domain" description="Mos1 transposase HTH" evidence="1">
    <location>
        <begin position="117"/>
        <end position="155"/>
    </location>
</feature>
<proteinExistence type="predicted"/>
<evidence type="ECO:0000313" key="2">
    <source>
        <dbReference type="EMBL" id="CAB0012184.1"/>
    </source>
</evidence>
<dbReference type="PANTHER" id="PTHR46060:SF1">
    <property type="entry name" value="MARINER MOS1 TRANSPOSASE-LIKE PROTEIN"/>
    <property type="match status" value="1"/>
</dbReference>